<evidence type="ECO:0000313" key="3">
    <source>
        <dbReference type="Proteomes" id="UP000738349"/>
    </source>
</evidence>
<proteinExistence type="predicted"/>
<dbReference type="Proteomes" id="UP000738349">
    <property type="component" value="Unassembled WGS sequence"/>
</dbReference>
<keyword evidence="1" id="KW-0732">Signal</keyword>
<sequence length="99" mass="10236">MLMPSCLHAFMRLMCVIISSPSSGHERCGTFSSKAIVRSGRADLSSLVTGSPAGSLPLSGGRRSCLQGLLTLDDAEWAALGCGLRAVSQLLVCGPVTTI</sequence>
<keyword evidence="3" id="KW-1185">Reference proteome</keyword>
<reference evidence="2" key="1">
    <citation type="journal article" date="2021" name="Nat. Commun.">
        <title>Genetic determinants of endophytism in the Arabidopsis root mycobiome.</title>
        <authorList>
            <person name="Mesny F."/>
            <person name="Miyauchi S."/>
            <person name="Thiergart T."/>
            <person name="Pickel B."/>
            <person name="Atanasova L."/>
            <person name="Karlsson M."/>
            <person name="Huettel B."/>
            <person name="Barry K.W."/>
            <person name="Haridas S."/>
            <person name="Chen C."/>
            <person name="Bauer D."/>
            <person name="Andreopoulos W."/>
            <person name="Pangilinan J."/>
            <person name="LaButti K."/>
            <person name="Riley R."/>
            <person name="Lipzen A."/>
            <person name="Clum A."/>
            <person name="Drula E."/>
            <person name="Henrissat B."/>
            <person name="Kohler A."/>
            <person name="Grigoriev I.V."/>
            <person name="Martin F.M."/>
            <person name="Hacquard S."/>
        </authorList>
    </citation>
    <scope>NUCLEOTIDE SEQUENCE</scope>
    <source>
        <strain evidence="2">MPI-CAGE-AT-0147</strain>
    </source>
</reference>
<evidence type="ECO:0000256" key="1">
    <source>
        <dbReference type="SAM" id="SignalP"/>
    </source>
</evidence>
<name>A0A9P9JKT5_9HYPO</name>
<evidence type="ECO:0008006" key="4">
    <source>
        <dbReference type="Google" id="ProtNLM"/>
    </source>
</evidence>
<protein>
    <recommendedName>
        <fullName evidence="4">Secreted protein</fullName>
    </recommendedName>
</protein>
<dbReference type="EMBL" id="JAGMUV010000002">
    <property type="protein sequence ID" value="KAH7170147.1"/>
    <property type="molecule type" value="Genomic_DNA"/>
</dbReference>
<accession>A0A9P9JKT5</accession>
<feature type="signal peptide" evidence="1">
    <location>
        <begin position="1"/>
        <end position="24"/>
    </location>
</feature>
<organism evidence="2 3">
    <name type="scientific">Dactylonectria macrodidyma</name>
    <dbReference type="NCBI Taxonomy" id="307937"/>
    <lineage>
        <taxon>Eukaryota</taxon>
        <taxon>Fungi</taxon>
        <taxon>Dikarya</taxon>
        <taxon>Ascomycota</taxon>
        <taxon>Pezizomycotina</taxon>
        <taxon>Sordariomycetes</taxon>
        <taxon>Hypocreomycetidae</taxon>
        <taxon>Hypocreales</taxon>
        <taxon>Nectriaceae</taxon>
        <taxon>Dactylonectria</taxon>
    </lineage>
</organism>
<comment type="caution">
    <text evidence="2">The sequence shown here is derived from an EMBL/GenBank/DDBJ whole genome shotgun (WGS) entry which is preliminary data.</text>
</comment>
<feature type="chain" id="PRO_5040339495" description="Secreted protein" evidence="1">
    <location>
        <begin position="25"/>
        <end position="99"/>
    </location>
</feature>
<gene>
    <name evidence="2" type="ORF">EDB81DRAFT_153993</name>
</gene>
<dbReference type="AlphaFoldDB" id="A0A9P9JKT5"/>
<evidence type="ECO:0000313" key="2">
    <source>
        <dbReference type="EMBL" id="KAH7170147.1"/>
    </source>
</evidence>